<dbReference type="InterPro" id="IPR035906">
    <property type="entry name" value="MetI-like_sf"/>
</dbReference>
<dbReference type="PROSITE" id="PS50928">
    <property type="entry name" value="ABC_TM1"/>
    <property type="match status" value="1"/>
</dbReference>
<evidence type="ECO:0000256" key="2">
    <source>
        <dbReference type="ARBA" id="ARBA00022448"/>
    </source>
</evidence>
<keyword evidence="2 8" id="KW-0813">Transport</keyword>
<feature type="domain" description="ABC transmembrane type-1" evidence="9">
    <location>
        <begin position="73"/>
        <end position="262"/>
    </location>
</feature>
<accession>A0A2N5E1N7</accession>
<evidence type="ECO:0000313" key="10">
    <source>
        <dbReference type="EMBL" id="PLR34375.1"/>
    </source>
</evidence>
<comment type="subcellular location">
    <subcellularLocation>
        <location evidence="1">Cell inner membrane</location>
        <topology evidence="1">Multi-pass membrane protein</topology>
    </subcellularLocation>
    <subcellularLocation>
        <location evidence="8">Cell membrane</location>
        <topology evidence="8">Multi-pass membrane protein</topology>
    </subcellularLocation>
</comment>
<comment type="similarity">
    <text evidence="8">Belongs to the binding-protein-dependent transport system permease family.</text>
</comment>
<keyword evidence="3" id="KW-1003">Cell membrane</keyword>
<dbReference type="PANTHER" id="PTHR43744:SF12">
    <property type="entry name" value="ABC TRANSPORTER PERMEASE PROTEIN MG189-RELATED"/>
    <property type="match status" value="1"/>
</dbReference>
<keyword evidence="7 8" id="KW-0472">Membrane</keyword>
<dbReference type="SUPFAM" id="SSF161098">
    <property type="entry name" value="MetI-like"/>
    <property type="match status" value="1"/>
</dbReference>
<dbReference type="EMBL" id="PJZF01000014">
    <property type="protein sequence ID" value="PLR34375.1"/>
    <property type="molecule type" value="Genomic_DNA"/>
</dbReference>
<evidence type="ECO:0000256" key="8">
    <source>
        <dbReference type="RuleBase" id="RU363032"/>
    </source>
</evidence>
<feature type="transmembrane region" description="Helical" evidence="8">
    <location>
        <begin position="77"/>
        <end position="99"/>
    </location>
</feature>
<keyword evidence="4" id="KW-0997">Cell inner membrane</keyword>
<dbReference type="Pfam" id="PF00528">
    <property type="entry name" value="BPD_transp_1"/>
    <property type="match status" value="1"/>
</dbReference>
<gene>
    <name evidence="10" type="ORF">CYR55_15480</name>
</gene>
<dbReference type="RefSeq" id="WP_101817329.1">
    <property type="nucleotide sequence ID" value="NZ_PJZF01000014.1"/>
</dbReference>
<feature type="transmembrane region" description="Helical" evidence="8">
    <location>
        <begin position="237"/>
        <end position="262"/>
    </location>
</feature>
<evidence type="ECO:0000313" key="11">
    <source>
        <dbReference type="Proteomes" id="UP000234240"/>
    </source>
</evidence>
<keyword evidence="6 8" id="KW-1133">Transmembrane helix</keyword>
<evidence type="ECO:0000256" key="7">
    <source>
        <dbReference type="ARBA" id="ARBA00023136"/>
    </source>
</evidence>
<sequence length="275" mass="31361">MKRLTFTSVIIHILMLLLALTWLYPYLWMFFSSLKETTEIYTSSLFGGHFSFDNYRFLFDDAGKAEKPFLRTLLNSLFITLTITGCVTLSSALIGYALAKMTFRGQAAFKNLLILQIVFPAFMFIIPHFVLIRELGLMNSYGALILPFVMSAWGIFMVSQSFKGTPNDYIYAARLDHASLWKILLHIMMPLNKSILAIVALFTFTAAWDNFLWPLIVMQDAQKMPLSVLLATFNKSYGIYLGPVMAGSVVQTFPIFILFILFRKHFLEGMSLSLK</sequence>
<dbReference type="PANTHER" id="PTHR43744">
    <property type="entry name" value="ABC TRANSPORTER PERMEASE PROTEIN MG189-RELATED-RELATED"/>
    <property type="match status" value="1"/>
</dbReference>
<dbReference type="InterPro" id="IPR000515">
    <property type="entry name" value="MetI-like"/>
</dbReference>
<evidence type="ECO:0000259" key="9">
    <source>
        <dbReference type="PROSITE" id="PS50928"/>
    </source>
</evidence>
<dbReference type="CDD" id="cd06261">
    <property type="entry name" value="TM_PBP2"/>
    <property type="match status" value="1"/>
</dbReference>
<keyword evidence="5 8" id="KW-0812">Transmembrane</keyword>
<dbReference type="GO" id="GO:0005886">
    <property type="term" value="C:plasma membrane"/>
    <property type="evidence" value="ECO:0007669"/>
    <property type="project" value="UniProtKB-SubCell"/>
</dbReference>
<feature type="transmembrane region" description="Helical" evidence="8">
    <location>
        <begin position="195"/>
        <end position="217"/>
    </location>
</feature>
<dbReference type="Proteomes" id="UP000234240">
    <property type="component" value="Unassembled WGS sequence"/>
</dbReference>
<dbReference type="AlphaFoldDB" id="A0A2N5E1N7"/>
<evidence type="ECO:0000256" key="1">
    <source>
        <dbReference type="ARBA" id="ARBA00004429"/>
    </source>
</evidence>
<feature type="transmembrane region" description="Helical" evidence="8">
    <location>
        <begin position="111"/>
        <end position="132"/>
    </location>
</feature>
<dbReference type="GO" id="GO:0055085">
    <property type="term" value="P:transmembrane transport"/>
    <property type="evidence" value="ECO:0007669"/>
    <property type="project" value="InterPro"/>
</dbReference>
<dbReference type="Gene3D" id="1.10.3720.10">
    <property type="entry name" value="MetI-like"/>
    <property type="match status" value="1"/>
</dbReference>
<organism evidence="10 11">
    <name type="scientific">Chimaeribacter californicus</name>
    <dbReference type="NCBI Taxonomy" id="2060067"/>
    <lineage>
        <taxon>Bacteria</taxon>
        <taxon>Pseudomonadati</taxon>
        <taxon>Pseudomonadota</taxon>
        <taxon>Gammaproteobacteria</taxon>
        <taxon>Enterobacterales</taxon>
        <taxon>Yersiniaceae</taxon>
        <taxon>Chimaeribacter</taxon>
    </lineage>
</organism>
<dbReference type="OrthoDB" id="9815445at2"/>
<feature type="transmembrane region" description="Helical" evidence="8">
    <location>
        <begin position="138"/>
        <end position="158"/>
    </location>
</feature>
<evidence type="ECO:0000256" key="6">
    <source>
        <dbReference type="ARBA" id="ARBA00022989"/>
    </source>
</evidence>
<reference evidence="10 11" key="1">
    <citation type="submission" date="2017-12" db="EMBL/GenBank/DDBJ databases">
        <title>Characterization of six clinical isolates of Enterochimera gen. nov., a novel genus of the Yersiniaciae family and the three species Enterochimera arupensis sp. nov., Enterochimera coloradensis sp. nov, and Enterochimera californica sp. nov.</title>
        <authorList>
            <person name="Rossi A."/>
            <person name="Fisher M."/>
        </authorList>
    </citation>
    <scope>NUCLEOTIDE SEQUENCE [LARGE SCALE GENOMIC DNA]</scope>
    <source>
        <strain evidence="11">2015-Iso6</strain>
    </source>
</reference>
<evidence type="ECO:0000256" key="5">
    <source>
        <dbReference type="ARBA" id="ARBA00022692"/>
    </source>
</evidence>
<keyword evidence="11" id="KW-1185">Reference proteome</keyword>
<feature type="transmembrane region" description="Helical" evidence="8">
    <location>
        <begin position="9"/>
        <end position="31"/>
    </location>
</feature>
<protein>
    <submittedName>
        <fullName evidence="10">Carbohydrate ABC transporter permease</fullName>
    </submittedName>
</protein>
<evidence type="ECO:0000256" key="4">
    <source>
        <dbReference type="ARBA" id="ARBA00022519"/>
    </source>
</evidence>
<name>A0A2N5E1N7_9GAMM</name>
<evidence type="ECO:0000256" key="3">
    <source>
        <dbReference type="ARBA" id="ARBA00022475"/>
    </source>
</evidence>
<proteinExistence type="inferred from homology"/>
<comment type="caution">
    <text evidence="10">The sequence shown here is derived from an EMBL/GenBank/DDBJ whole genome shotgun (WGS) entry which is preliminary data.</text>
</comment>